<reference evidence="4 5" key="2">
    <citation type="journal article" date="2017" name="Genome Announc.">
        <title>Draft Genome Sequences of Four Alkaliphilic Bacteria Belonging to the Anaerobacillus Genus.</title>
        <authorList>
            <person name="Bassil N.M."/>
            <person name="Lloyd J.R."/>
        </authorList>
    </citation>
    <scope>NUCLEOTIDE SEQUENCE [LARGE SCALE GENOMIC DNA]</scope>
    <source>
        <strain evidence="4 5">NB2006</strain>
    </source>
</reference>
<organism evidence="3 5">
    <name type="scientific">Anaerobacillus isosaccharinicus</name>
    <dbReference type="NCBI Taxonomy" id="1532552"/>
    <lineage>
        <taxon>Bacteria</taxon>
        <taxon>Bacillati</taxon>
        <taxon>Bacillota</taxon>
        <taxon>Bacilli</taxon>
        <taxon>Bacillales</taxon>
        <taxon>Bacillaceae</taxon>
        <taxon>Anaerobacillus</taxon>
    </lineage>
</organism>
<dbReference type="EMBL" id="LQXD01000081">
    <property type="protein sequence ID" value="OIJ19181.1"/>
    <property type="molecule type" value="Genomic_DNA"/>
</dbReference>
<feature type="signal peptide" evidence="2">
    <location>
        <begin position="1"/>
        <end position="24"/>
    </location>
</feature>
<reference evidence="4" key="4">
    <citation type="submission" date="2020-10" db="EMBL/GenBank/DDBJ databases">
        <authorList>
            <person name="Bassil N.M."/>
            <person name="Lloyd J.R."/>
        </authorList>
    </citation>
    <scope>NUCLEOTIDE SEQUENCE</scope>
    <source>
        <strain evidence="4">NB2006</strain>
    </source>
</reference>
<protein>
    <submittedName>
        <fullName evidence="4">TRAP transporter substrate-binding protein</fullName>
    </submittedName>
</protein>
<keyword evidence="5" id="KW-1185">Reference proteome</keyword>
<dbReference type="RefSeq" id="WP_071316939.1">
    <property type="nucleotide sequence ID" value="NZ_CP063356.2"/>
</dbReference>
<feature type="chain" id="PRO_5038219864" evidence="2">
    <location>
        <begin position="25"/>
        <end position="342"/>
    </location>
</feature>
<name>A0A1S2M398_9BACI</name>
<dbReference type="Proteomes" id="UP000180175">
    <property type="component" value="Chromosome"/>
</dbReference>
<dbReference type="CDD" id="cd13603">
    <property type="entry name" value="PBP2_TRAP_Siap_TeaA_like"/>
    <property type="match status" value="1"/>
</dbReference>
<evidence type="ECO:0000313" key="5">
    <source>
        <dbReference type="Proteomes" id="UP000180175"/>
    </source>
</evidence>
<evidence type="ECO:0000313" key="3">
    <source>
        <dbReference type="EMBL" id="OIJ19181.1"/>
    </source>
</evidence>
<gene>
    <name evidence="4" type="ORF">AWH56_021890</name>
    <name evidence="3" type="ORF">AWH56_09575</name>
</gene>
<keyword evidence="1 2" id="KW-0732">Signal</keyword>
<dbReference type="NCBIfam" id="NF037995">
    <property type="entry name" value="TRAP_S1"/>
    <property type="match status" value="1"/>
</dbReference>
<dbReference type="GO" id="GO:0030288">
    <property type="term" value="C:outer membrane-bounded periplasmic space"/>
    <property type="evidence" value="ECO:0007669"/>
    <property type="project" value="InterPro"/>
</dbReference>
<proteinExistence type="predicted"/>
<accession>A0A1S2M398</accession>
<dbReference type="KEGG" id="aia:AWH56_021890"/>
<dbReference type="InterPro" id="IPR018389">
    <property type="entry name" value="DctP_fam"/>
</dbReference>
<evidence type="ECO:0000256" key="2">
    <source>
        <dbReference type="SAM" id="SignalP"/>
    </source>
</evidence>
<dbReference type="PANTHER" id="PTHR33376:SF15">
    <property type="entry name" value="BLL6794 PROTEIN"/>
    <property type="match status" value="1"/>
</dbReference>
<dbReference type="PROSITE" id="PS51257">
    <property type="entry name" value="PROKAR_LIPOPROTEIN"/>
    <property type="match status" value="1"/>
</dbReference>
<sequence>MKKTGLIFVAILLSFLIIGCGQDASSTVDKEIVIKLSHVSSPGSARDLGAHKVKEIVEAETEGRVKVDVYPSSQLGGQRDQVEGVQSGNIEMVVVPTAYLGGTQPLITLLDTPFFLPPDLDDLKELYSSDAIRALLDTTEEVGIKTLSIWHTGYMQYSANRPILKPDDLKGLKVRVMASPILFEQAKTFGADGITMDFSETYSALQSRAIDGQENPIDTIFDMKFHEVQSDISLTTHGTLDQLFLVNQKWFESLDADIQAAIIKGVEEGQKVTVDSTYEAIERAKGIILSEGVNIHEVTPEQRTVFEEDAKPIIEFARNHFGEQGKKLFNDIEAEIKRITGK</sequence>
<dbReference type="GO" id="GO:0055085">
    <property type="term" value="P:transmembrane transport"/>
    <property type="evidence" value="ECO:0007669"/>
    <property type="project" value="InterPro"/>
</dbReference>
<evidence type="ECO:0000256" key="1">
    <source>
        <dbReference type="ARBA" id="ARBA00022729"/>
    </source>
</evidence>
<dbReference type="NCBIfam" id="TIGR00787">
    <property type="entry name" value="dctP"/>
    <property type="match status" value="1"/>
</dbReference>
<evidence type="ECO:0000313" key="4">
    <source>
        <dbReference type="EMBL" id="QOY35313.1"/>
    </source>
</evidence>
<dbReference type="Gene3D" id="3.40.190.170">
    <property type="entry name" value="Bacterial extracellular solute-binding protein, family 7"/>
    <property type="match status" value="1"/>
</dbReference>
<dbReference type="OrthoDB" id="9776801at2"/>
<dbReference type="InterPro" id="IPR038404">
    <property type="entry name" value="TRAP_DctP_sf"/>
</dbReference>
<dbReference type="PANTHER" id="PTHR33376">
    <property type="match status" value="1"/>
</dbReference>
<dbReference type="PIRSF" id="PIRSF006470">
    <property type="entry name" value="DctB"/>
    <property type="match status" value="1"/>
</dbReference>
<dbReference type="InterPro" id="IPR004682">
    <property type="entry name" value="TRAP_DctP"/>
</dbReference>
<dbReference type="AlphaFoldDB" id="A0A1S2M398"/>
<dbReference type="EMBL" id="CP063356">
    <property type="protein sequence ID" value="QOY35313.1"/>
    <property type="molecule type" value="Genomic_DNA"/>
</dbReference>
<reference evidence="4 5" key="3">
    <citation type="journal article" date="2019" name="Int. J. Syst. Evol. Microbiol.">
        <title>Anaerobacillus isosaccharinicus sp. nov., an alkaliphilic bacterium which degrades isosaccharinic acid.</title>
        <authorList>
            <person name="Bassil N.M."/>
            <person name="Lloyd J.R."/>
        </authorList>
    </citation>
    <scope>NUCLEOTIDE SEQUENCE [LARGE SCALE GENOMIC DNA]</scope>
    <source>
        <strain evidence="4 5">NB2006</strain>
    </source>
</reference>
<dbReference type="Pfam" id="PF03480">
    <property type="entry name" value="DctP"/>
    <property type="match status" value="1"/>
</dbReference>
<reference evidence="3 5" key="1">
    <citation type="submission" date="2016-10" db="EMBL/GenBank/DDBJ databases">
        <title>Draft genome sequences of four alkaliphilic bacteria belonging to the Anaerobacillus genus.</title>
        <authorList>
            <person name="Bassil N.M."/>
            <person name="Lloyd J.R."/>
        </authorList>
    </citation>
    <scope>NUCLEOTIDE SEQUENCE [LARGE SCALE GENOMIC DNA]</scope>
    <source>
        <strain evidence="3 5">NB2006</strain>
    </source>
</reference>